<keyword evidence="1" id="KW-0175">Coiled coil</keyword>
<feature type="coiled-coil region" evidence="1">
    <location>
        <begin position="25"/>
        <end position="59"/>
    </location>
</feature>
<sequence>MAPENKGCKIAEIMKLVSDERRLLIDGKIEELAEISRQKQNAIEKMSEYKERLSETDMAVILNACDDLQGLYQFAQAGLLAASSRLQSIQCPSEHLRTYDAAGRNQGFQFSSRESFF</sequence>
<dbReference type="GO" id="GO:0044780">
    <property type="term" value="P:bacterial-type flagellum assembly"/>
    <property type="evidence" value="ECO:0007669"/>
    <property type="project" value="InterPro"/>
</dbReference>
<reference evidence="3" key="1">
    <citation type="submission" date="2016-11" db="EMBL/GenBank/DDBJ databases">
        <authorList>
            <person name="Varghese N."/>
            <person name="Submissions S."/>
        </authorList>
    </citation>
    <scope>NUCLEOTIDE SEQUENCE [LARGE SCALE GENOMIC DNA]</scope>
    <source>
        <strain evidence="3">DSM 100566</strain>
    </source>
</reference>
<dbReference type="RefSeq" id="WP_073143960.1">
    <property type="nucleotide sequence ID" value="NZ_FQUV01000005.1"/>
</dbReference>
<dbReference type="EMBL" id="FQUV01000005">
    <property type="protein sequence ID" value="SHF33190.1"/>
    <property type="molecule type" value="Genomic_DNA"/>
</dbReference>
<gene>
    <name evidence="2" type="ORF">SAMN05444273_105165</name>
</gene>
<organism evidence="2 3">
    <name type="scientific">Litoreibacter ascidiaceicola</name>
    <dbReference type="NCBI Taxonomy" id="1486859"/>
    <lineage>
        <taxon>Bacteria</taxon>
        <taxon>Pseudomonadati</taxon>
        <taxon>Pseudomonadota</taxon>
        <taxon>Alphaproteobacteria</taxon>
        <taxon>Rhodobacterales</taxon>
        <taxon>Roseobacteraceae</taxon>
        <taxon>Litoreibacter</taxon>
    </lineage>
</organism>
<proteinExistence type="predicted"/>
<dbReference type="Proteomes" id="UP000184144">
    <property type="component" value="Unassembled WGS sequence"/>
</dbReference>
<name>A0A1M5ASH4_9RHOB</name>
<dbReference type="OrthoDB" id="7862860at2"/>
<evidence type="ECO:0000256" key="1">
    <source>
        <dbReference type="SAM" id="Coils"/>
    </source>
</evidence>
<accession>A0A1M5ASH4</accession>
<evidence type="ECO:0000313" key="3">
    <source>
        <dbReference type="Proteomes" id="UP000184144"/>
    </source>
</evidence>
<dbReference type="InterPro" id="IPR036679">
    <property type="entry name" value="FlgN-like_sf"/>
</dbReference>
<dbReference type="SUPFAM" id="SSF140566">
    <property type="entry name" value="FlgN-like"/>
    <property type="match status" value="1"/>
</dbReference>
<protein>
    <recommendedName>
        <fullName evidence="4">FlgN protein</fullName>
    </recommendedName>
</protein>
<evidence type="ECO:0000313" key="2">
    <source>
        <dbReference type="EMBL" id="SHF33190.1"/>
    </source>
</evidence>
<dbReference type="Gene3D" id="1.20.58.300">
    <property type="entry name" value="FlgN-like"/>
    <property type="match status" value="1"/>
</dbReference>
<evidence type="ECO:0008006" key="4">
    <source>
        <dbReference type="Google" id="ProtNLM"/>
    </source>
</evidence>
<dbReference type="AlphaFoldDB" id="A0A1M5ASH4"/>
<dbReference type="STRING" id="1486859.SAMN05444273_105165"/>
<keyword evidence="3" id="KW-1185">Reference proteome</keyword>